<dbReference type="STRING" id="1802389.A3C17_00060"/>
<dbReference type="HAMAP" id="MF_00984">
    <property type="entry name" value="SSB"/>
    <property type="match status" value="1"/>
</dbReference>
<evidence type="ECO:0000256" key="1">
    <source>
        <dbReference type="ARBA" id="ARBA00023125"/>
    </source>
</evidence>
<dbReference type="PANTHER" id="PTHR10302">
    <property type="entry name" value="SINGLE-STRANDED DNA-BINDING PROTEIN"/>
    <property type="match status" value="1"/>
</dbReference>
<dbReference type="NCBIfam" id="TIGR00621">
    <property type="entry name" value="ssb"/>
    <property type="match status" value="1"/>
</dbReference>
<dbReference type="Pfam" id="PF00436">
    <property type="entry name" value="SSB"/>
    <property type="match status" value="1"/>
</dbReference>
<keyword evidence="1 2" id="KW-0238">DNA-binding</keyword>
<sequence length="150" mass="16599">MMSLNRAQVIGNLTRDPELRTTATGQSVVNMGVATNRRYTDKNGQQVDQSEFHNVVAWGKLADIASQYLAKGRRVYVEGRLQTREWEGQDGSKRRTTEIVAENLIMLDRAPGGAGTSGSRTPFDVAQLEPIEAAPMPAHEDEIQVEDIPF</sequence>
<gene>
    <name evidence="4" type="ORF">A3C17_00060</name>
</gene>
<protein>
    <recommendedName>
        <fullName evidence="2 3">Single-stranded DNA-binding protein</fullName>
        <shortName evidence="2">SSB</shortName>
    </recommendedName>
</protein>
<dbReference type="PANTHER" id="PTHR10302:SF27">
    <property type="entry name" value="SINGLE-STRANDED DNA-BINDING PROTEIN"/>
    <property type="match status" value="1"/>
</dbReference>
<dbReference type="EMBL" id="MGDX01000001">
    <property type="protein sequence ID" value="OGL72074.1"/>
    <property type="molecule type" value="Genomic_DNA"/>
</dbReference>
<reference evidence="4 5" key="1">
    <citation type="journal article" date="2016" name="Nat. Commun.">
        <title>Thousands of microbial genomes shed light on interconnected biogeochemical processes in an aquifer system.</title>
        <authorList>
            <person name="Anantharaman K."/>
            <person name="Brown C.T."/>
            <person name="Hug L.A."/>
            <person name="Sharon I."/>
            <person name="Castelle C.J."/>
            <person name="Probst A.J."/>
            <person name="Thomas B.C."/>
            <person name="Singh A."/>
            <person name="Wilkins M.J."/>
            <person name="Karaoz U."/>
            <person name="Brodie E.L."/>
            <person name="Williams K.H."/>
            <person name="Hubbard S.S."/>
            <person name="Banfield J.F."/>
        </authorList>
    </citation>
    <scope>NUCLEOTIDE SEQUENCE [LARGE SCALE GENOMIC DNA]</scope>
</reference>
<comment type="caution">
    <text evidence="4">The sequence shown here is derived from an EMBL/GenBank/DDBJ whole genome shotgun (WGS) entry which is preliminary data.</text>
</comment>
<comment type="caution">
    <text evidence="2">Lacks conserved residue(s) required for the propagation of feature annotation.</text>
</comment>
<organism evidence="4 5">
    <name type="scientific">Candidatus Uhrbacteria bacterium RIFCSPHIGHO2_02_FULL_53_13</name>
    <dbReference type="NCBI Taxonomy" id="1802389"/>
    <lineage>
        <taxon>Bacteria</taxon>
        <taxon>Candidatus Uhriibacteriota</taxon>
    </lineage>
</organism>
<evidence type="ECO:0000256" key="3">
    <source>
        <dbReference type="RuleBase" id="RU000524"/>
    </source>
</evidence>
<dbReference type="GO" id="GO:0009295">
    <property type="term" value="C:nucleoid"/>
    <property type="evidence" value="ECO:0007669"/>
    <property type="project" value="TreeGrafter"/>
</dbReference>
<evidence type="ECO:0000313" key="4">
    <source>
        <dbReference type="EMBL" id="OGL72074.1"/>
    </source>
</evidence>
<dbReference type="GO" id="GO:0003697">
    <property type="term" value="F:single-stranded DNA binding"/>
    <property type="evidence" value="ECO:0007669"/>
    <property type="project" value="UniProtKB-UniRule"/>
</dbReference>
<name>A0A1F7U2U6_9BACT</name>
<dbReference type="InterPro" id="IPR000424">
    <property type="entry name" value="Primosome_PriB/ssb"/>
</dbReference>
<proteinExistence type="inferred from homology"/>
<dbReference type="AlphaFoldDB" id="A0A1F7U2U6"/>
<dbReference type="CDD" id="cd04496">
    <property type="entry name" value="SSB_OBF"/>
    <property type="match status" value="1"/>
</dbReference>
<comment type="subunit">
    <text evidence="2">Homotetramer.</text>
</comment>
<dbReference type="Gene3D" id="2.40.50.140">
    <property type="entry name" value="Nucleic acid-binding proteins"/>
    <property type="match status" value="1"/>
</dbReference>
<dbReference type="Proteomes" id="UP000177097">
    <property type="component" value="Unassembled WGS sequence"/>
</dbReference>
<accession>A0A1F7U2U6</accession>
<dbReference type="InterPro" id="IPR012340">
    <property type="entry name" value="NA-bd_OB-fold"/>
</dbReference>
<dbReference type="SUPFAM" id="SSF50249">
    <property type="entry name" value="Nucleic acid-binding proteins"/>
    <property type="match status" value="1"/>
</dbReference>
<dbReference type="GO" id="GO:0006260">
    <property type="term" value="P:DNA replication"/>
    <property type="evidence" value="ECO:0007669"/>
    <property type="project" value="InterPro"/>
</dbReference>
<dbReference type="PROSITE" id="PS50935">
    <property type="entry name" value="SSB"/>
    <property type="match status" value="1"/>
</dbReference>
<dbReference type="InterPro" id="IPR011344">
    <property type="entry name" value="ssDNA-bd"/>
</dbReference>
<evidence type="ECO:0000313" key="5">
    <source>
        <dbReference type="Proteomes" id="UP000177097"/>
    </source>
</evidence>
<evidence type="ECO:0000256" key="2">
    <source>
        <dbReference type="HAMAP-Rule" id="MF_00984"/>
    </source>
</evidence>